<dbReference type="FunFam" id="1.10.340.30:FF:000007">
    <property type="entry name" value="Methyl-CpG-binding domain protein 4"/>
    <property type="match status" value="1"/>
</dbReference>
<name>A0A1Q3CQY3_CEPFO</name>
<sequence length="534" mass="60786">MALLESQPQKEHKKKTKKERRKIEETQESCGYQKKRYKGLHKAVSPYFCNTENNYGINEKLINGIGILEEDTRSNKPMYWDLKNQKGLIQSQVISPCFHDLSLRVDDEAKLRNSNKRKRRKQRSQNAINSVVKRDHNLFVLGVPWVDINANAKGQRKKTKIKSDDGQEDDPDSLGTKNMSRCWLEEFHLTVDSPSGRRVSPSSTEANGSGAIDAKECKTLDDVCSRYIYKARADNRVTKLPKLQVVFHPLHKEEGYEKETTCESGNLVLALPAISGNFKEKQSVAEFGNGCKRRRRRRDPITHLEDGIVSPYFQTSTALQEVINDIKPMKPCSKNCSVKVSPYFQKASGEIRKGNNGCPIFPDDAGTPVGIKTFLSASQKLEAYRRISGSPVNTWKPPRSPFGLLQEDHSHDPWRVLVICMLLNRTSGTQARRVISELFTLCPDAKTAIEVATGDIEKIIQTLGLQKKRAAMIQRFSQEYLYESWTYVTQLHGIGKYAADAYAIFSSGMWESVRPTDHMLNYYWEFLYSSKDTI</sequence>
<dbReference type="AlphaFoldDB" id="A0A1Q3CQY3"/>
<gene>
    <name evidence="4" type="ORF">CFOL_v3_25929</name>
</gene>
<keyword evidence="5" id="KW-1185">Reference proteome</keyword>
<feature type="region of interest" description="Disordered" evidence="3">
    <location>
        <begin position="154"/>
        <end position="177"/>
    </location>
</feature>
<evidence type="ECO:0000256" key="2">
    <source>
        <dbReference type="ARBA" id="ARBA00023242"/>
    </source>
</evidence>
<dbReference type="PANTHER" id="PTHR15074:SF0">
    <property type="entry name" value="METHYL-CPG-BINDING DOMAIN PROTEIN 4-LIKE PROTEIN"/>
    <property type="match status" value="1"/>
</dbReference>
<evidence type="ECO:0000256" key="3">
    <source>
        <dbReference type="SAM" id="MobiDB-lite"/>
    </source>
</evidence>
<dbReference type="OrthoDB" id="10265068at2759"/>
<dbReference type="InParanoid" id="A0A1Q3CQY3"/>
<evidence type="ECO:0000256" key="1">
    <source>
        <dbReference type="ARBA" id="ARBA00004123"/>
    </source>
</evidence>
<comment type="subcellular location">
    <subcellularLocation>
        <location evidence="1">Nucleus</location>
    </subcellularLocation>
</comment>
<dbReference type="EMBL" id="BDDD01002645">
    <property type="protein sequence ID" value="GAV82478.1"/>
    <property type="molecule type" value="Genomic_DNA"/>
</dbReference>
<dbReference type="GO" id="GO:0003824">
    <property type="term" value="F:catalytic activity"/>
    <property type="evidence" value="ECO:0007669"/>
    <property type="project" value="InterPro"/>
</dbReference>
<dbReference type="Proteomes" id="UP000187406">
    <property type="component" value="Unassembled WGS sequence"/>
</dbReference>
<protein>
    <submittedName>
        <fullName evidence="4">HhH-GPD domain-containing protein</fullName>
    </submittedName>
</protein>
<feature type="region of interest" description="Disordered" evidence="3">
    <location>
        <begin position="1"/>
        <end position="28"/>
    </location>
</feature>
<dbReference type="GO" id="GO:0003677">
    <property type="term" value="F:DNA binding"/>
    <property type="evidence" value="ECO:0007669"/>
    <property type="project" value="InterPro"/>
</dbReference>
<proteinExistence type="predicted"/>
<feature type="compositionally biased region" description="Basic residues" evidence="3">
    <location>
        <begin position="11"/>
        <end position="20"/>
    </location>
</feature>
<dbReference type="InterPro" id="IPR045138">
    <property type="entry name" value="MeCP2/MBD4"/>
</dbReference>
<dbReference type="GO" id="GO:0005634">
    <property type="term" value="C:nucleus"/>
    <property type="evidence" value="ECO:0007669"/>
    <property type="project" value="UniProtKB-SubCell"/>
</dbReference>
<organism evidence="4 5">
    <name type="scientific">Cephalotus follicularis</name>
    <name type="common">Albany pitcher plant</name>
    <dbReference type="NCBI Taxonomy" id="3775"/>
    <lineage>
        <taxon>Eukaryota</taxon>
        <taxon>Viridiplantae</taxon>
        <taxon>Streptophyta</taxon>
        <taxon>Embryophyta</taxon>
        <taxon>Tracheophyta</taxon>
        <taxon>Spermatophyta</taxon>
        <taxon>Magnoliopsida</taxon>
        <taxon>eudicotyledons</taxon>
        <taxon>Gunneridae</taxon>
        <taxon>Pentapetalae</taxon>
        <taxon>rosids</taxon>
        <taxon>fabids</taxon>
        <taxon>Oxalidales</taxon>
        <taxon>Cephalotaceae</taxon>
        <taxon>Cephalotus</taxon>
    </lineage>
</organism>
<dbReference type="InterPro" id="IPR011257">
    <property type="entry name" value="DNA_glycosylase"/>
</dbReference>
<keyword evidence="2" id="KW-0539">Nucleus</keyword>
<dbReference type="GO" id="GO:0006281">
    <property type="term" value="P:DNA repair"/>
    <property type="evidence" value="ECO:0007669"/>
    <property type="project" value="InterPro"/>
</dbReference>
<dbReference type="STRING" id="3775.A0A1Q3CQY3"/>
<reference evidence="5" key="1">
    <citation type="submission" date="2016-04" db="EMBL/GenBank/DDBJ databases">
        <title>Cephalotus genome sequencing.</title>
        <authorList>
            <person name="Fukushima K."/>
            <person name="Hasebe M."/>
            <person name="Fang X."/>
        </authorList>
    </citation>
    <scope>NUCLEOTIDE SEQUENCE [LARGE SCALE GENOMIC DNA]</scope>
    <source>
        <strain evidence="5">cv. St1</strain>
    </source>
</reference>
<evidence type="ECO:0000313" key="5">
    <source>
        <dbReference type="Proteomes" id="UP000187406"/>
    </source>
</evidence>
<dbReference type="PANTHER" id="PTHR15074">
    <property type="entry name" value="METHYL-CPG-BINDING PROTEIN"/>
    <property type="match status" value="1"/>
</dbReference>
<evidence type="ECO:0000313" key="4">
    <source>
        <dbReference type="EMBL" id="GAV82478.1"/>
    </source>
</evidence>
<accession>A0A1Q3CQY3</accession>
<dbReference type="Gene3D" id="1.10.340.30">
    <property type="entry name" value="Hypothetical protein, domain 2"/>
    <property type="match status" value="1"/>
</dbReference>
<comment type="caution">
    <text evidence="4">The sequence shown here is derived from an EMBL/GenBank/DDBJ whole genome shotgun (WGS) entry which is preliminary data.</text>
</comment>
<dbReference type="SUPFAM" id="SSF48150">
    <property type="entry name" value="DNA-glycosylase"/>
    <property type="match status" value="1"/>
</dbReference>